<dbReference type="PANTHER" id="PTHR36178:SF1">
    <property type="entry name" value="SODIUM_GLUTAMATE SYMPORTER"/>
    <property type="match status" value="1"/>
</dbReference>
<feature type="transmembrane region" description="Helical" evidence="1">
    <location>
        <begin position="305"/>
        <end position="323"/>
    </location>
</feature>
<dbReference type="RefSeq" id="WP_155305355.1">
    <property type="nucleotide sequence ID" value="NZ_AP021875.1"/>
</dbReference>
<reference evidence="2 3" key="1">
    <citation type="submission" date="2019-11" db="EMBL/GenBank/DDBJ databases">
        <title>Comparative genomics of hydrocarbon-degrading Desulfosarcina strains.</title>
        <authorList>
            <person name="Watanabe M."/>
            <person name="Kojima H."/>
            <person name="Fukui M."/>
        </authorList>
    </citation>
    <scope>NUCLEOTIDE SEQUENCE [LARGE SCALE GENOMIC DNA]</scope>
    <source>
        <strain evidence="2 3">PP31</strain>
    </source>
</reference>
<dbReference type="GO" id="GO:0016020">
    <property type="term" value="C:membrane"/>
    <property type="evidence" value="ECO:0007669"/>
    <property type="project" value="InterPro"/>
</dbReference>
<dbReference type="GO" id="GO:0015813">
    <property type="term" value="P:L-glutamate transmembrane transport"/>
    <property type="evidence" value="ECO:0007669"/>
    <property type="project" value="InterPro"/>
</dbReference>
<name>A0A5K7Z3D4_9BACT</name>
<dbReference type="Proteomes" id="UP000427769">
    <property type="component" value="Chromosome"/>
</dbReference>
<feature type="transmembrane region" description="Helical" evidence="1">
    <location>
        <begin position="236"/>
        <end position="261"/>
    </location>
</feature>
<feature type="transmembrane region" description="Helical" evidence="1">
    <location>
        <begin position="428"/>
        <end position="448"/>
    </location>
</feature>
<organism evidence="2 3">
    <name type="scientific">Desulfosarcina widdelii</name>
    <dbReference type="NCBI Taxonomy" id="947919"/>
    <lineage>
        <taxon>Bacteria</taxon>
        <taxon>Pseudomonadati</taxon>
        <taxon>Thermodesulfobacteriota</taxon>
        <taxon>Desulfobacteria</taxon>
        <taxon>Desulfobacterales</taxon>
        <taxon>Desulfosarcinaceae</taxon>
        <taxon>Desulfosarcina</taxon>
    </lineage>
</organism>
<keyword evidence="3" id="KW-1185">Reference proteome</keyword>
<dbReference type="PANTHER" id="PTHR36178">
    <property type="entry name" value="SLR0625 PROTEIN"/>
    <property type="match status" value="1"/>
</dbReference>
<feature type="transmembrane region" description="Helical" evidence="1">
    <location>
        <begin position="364"/>
        <end position="384"/>
    </location>
</feature>
<feature type="transmembrane region" description="Helical" evidence="1">
    <location>
        <begin position="115"/>
        <end position="133"/>
    </location>
</feature>
<gene>
    <name evidence="2" type="ORF">DSCW_39490</name>
</gene>
<dbReference type="InterPro" id="IPR004445">
    <property type="entry name" value="GltS"/>
</dbReference>
<feature type="transmembrane region" description="Helical" evidence="1">
    <location>
        <begin position="267"/>
        <end position="284"/>
    </location>
</feature>
<accession>A0A5K7Z3D4</accession>
<proteinExistence type="predicted"/>
<feature type="transmembrane region" description="Helical" evidence="1">
    <location>
        <begin position="37"/>
        <end position="57"/>
    </location>
</feature>
<dbReference type="OrthoDB" id="9801557at2"/>
<dbReference type="GO" id="GO:0015501">
    <property type="term" value="F:glutamate:sodium symporter activity"/>
    <property type="evidence" value="ECO:0007669"/>
    <property type="project" value="InterPro"/>
</dbReference>
<keyword evidence="1" id="KW-0812">Transmembrane</keyword>
<evidence type="ECO:0000313" key="3">
    <source>
        <dbReference type="Proteomes" id="UP000427769"/>
    </source>
</evidence>
<feature type="transmembrane region" description="Helical" evidence="1">
    <location>
        <begin position="329"/>
        <end position="352"/>
    </location>
</feature>
<evidence type="ECO:0000256" key="1">
    <source>
        <dbReference type="SAM" id="Phobius"/>
    </source>
</evidence>
<dbReference type="KEGG" id="dwd:DSCW_39490"/>
<sequence>MNTPFPFDGMLVFAFLSLLLLIGVGLRATVGFFQRFLVPSCLIGGVLGLGVLHTGIVDLDTATIEALAYHFFNISFISVGLTREENNNQKIAQPSPLKGPTWMALLQGLTFPMQAIVGGLLVILLGAFGLHLFPTFGFLAPLGFNEGPGQALSIGKVWEGVGFSDAATIGLTFAAIGYFCAFFIGVPLVNRGIRKGQATFGPRRLPRDFVVGVLDPDGKSESAGRLTLHSGNVETLAFQTALVGMVYGATYGIIACIGHWLPADAAKILWGFFFFFGLGVALLVKGAMQRLKIGHLADGGIQRRITGWSVDFLIVATVAAIELKIVWDYILPIGLIALVNAVLTTTLVVWFGRRLSAYNLERTAAIYGVVTGTVSCGLLLLRIVDPDFKTPAAYELAVMNVMALPVVGGCTVLVNGPLWWDWSMWMTLLVFAAVIAVALILLKLLGFLGGGPPAPSHGAQS</sequence>
<feature type="transmembrane region" description="Helical" evidence="1">
    <location>
        <begin position="396"/>
        <end position="416"/>
    </location>
</feature>
<keyword evidence="1" id="KW-0472">Membrane</keyword>
<dbReference type="EMBL" id="AP021875">
    <property type="protein sequence ID" value="BBO76532.1"/>
    <property type="molecule type" value="Genomic_DNA"/>
</dbReference>
<dbReference type="AlphaFoldDB" id="A0A5K7Z3D4"/>
<evidence type="ECO:0000313" key="2">
    <source>
        <dbReference type="EMBL" id="BBO76532.1"/>
    </source>
</evidence>
<feature type="transmembrane region" description="Helical" evidence="1">
    <location>
        <begin position="166"/>
        <end position="189"/>
    </location>
</feature>
<protein>
    <submittedName>
        <fullName evidence="2">Sodium:glutamate symporter</fullName>
    </submittedName>
</protein>
<keyword evidence="1" id="KW-1133">Transmembrane helix</keyword>